<proteinExistence type="inferred from homology"/>
<evidence type="ECO:0000256" key="5">
    <source>
        <dbReference type="ARBA" id="ARBA00013200"/>
    </source>
</evidence>
<protein>
    <recommendedName>
        <fullName evidence="6 19">Adenosylcobinamide-GDP ribazoletransferase</fullName>
        <ecNumber evidence="5 19">2.7.8.26</ecNumber>
    </recommendedName>
    <alternativeName>
        <fullName evidence="16 19">Cobalamin synthase</fullName>
    </alternativeName>
    <alternativeName>
        <fullName evidence="15 19">Cobalamin-5'-phosphate synthase</fullName>
    </alternativeName>
</protein>
<evidence type="ECO:0000256" key="11">
    <source>
        <dbReference type="ARBA" id="ARBA00022842"/>
    </source>
</evidence>
<feature type="transmembrane region" description="Helical" evidence="19">
    <location>
        <begin position="71"/>
        <end position="90"/>
    </location>
</feature>
<evidence type="ECO:0000256" key="14">
    <source>
        <dbReference type="ARBA" id="ARBA00025228"/>
    </source>
</evidence>
<comment type="subcellular location">
    <subcellularLocation>
        <location evidence="2 19">Cell membrane</location>
        <topology evidence="2 19">Multi-pass membrane protein</topology>
    </subcellularLocation>
</comment>
<dbReference type="GO" id="GO:0008818">
    <property type="term" value="F:cobalamin 5'-phosphate synthase activity"/>
    <property type="evidence" value="ECO:0007669"/>
    <property type="project" value="UniProtKB-UniRule"/>
</dbReference>
<feature type="transmembrane region" description="Helical" evidence="19">
    <location>
        <begin position="146"/>
        <end position="167"/>
    </location>
</feature>
<evidence type="ECO:0000256" key="4">
    <source>
        <dbReference type="ARBA" id="ARBA00010561"/>
    </source>
</evidence>
<dbReference type="EMBL" id="MATO01000034">
    <property type="protein sequence ID" value="OCS90752.1"/>
    <property type="molecule type" value="Genomic_DNA"/>
</dbReference>
<keyword evidence="8 19" id="KW-0169">Cobalamin biosynthesis</keyword>
<comment type="catalytic activity">
    <reaction evidence="17 19">
        <text>alpha-ribazole + adenosylcob(III)inamide-GDP = adenosylcob(III)alamin + GMP + H(+)</text>
        <dbReference type="Rhea" id="RHEA:16049"/>
        <dbReference type="ChEBI" id="CHEBI:10329"/>
        <dbReference type="ChEBI" id="CHEBI:15378"/>
        <dbReference type="ChEBI" id="CHEBI:18408"/>
        <dbReference type="ChEBI" id="CHEBI:58115"/>
        <dbReference type="ChEBI" id="CHEBI:60487"/>
        <dbReference type="EC" id="2.7.8.26"/>
    </reaction>
</comment>
<dbReference type="InterPro" id="IPR003805">
    <property type="entry name" value="CobS"/>
</dbReference>
<keyword evidence="11 19" id="KW-0460">Magnesium</keyword>
<feature type="transmembrane region" description="Helical" evidence="19">
    <location>
        <begin position="242"/>
        <end position="260"/>
    </location>
</feature>
<evidence type="ECO:0000256" key="8">
    <source>
        <dbReference type="ARBA" id="ARBA00022573"/>
    </source>
</evidence>
<evidence type="ECO:0000313" key="20">
    <source>
        <dbReference type="EMBL" id="OCS90752.1"/>
    </source>
</evidence>
<evidence type="ECO:0000256" key="19">
    <source>
        <dbReference type="HAMAP-Rule" id="MF_00719"/>
    </source>
</evidence>
<dbReference type="AlphaFoldDB" id="A0A1C0YUD1"/>
<keyword evidence="21" id="KW-1185">Reference proteome</keyword>
<feature type="transmembrane region" description="Helical" evidence="19">
    <location>
        <begin position="188"/>
        <end position="206"/>
    </location>
</feature>
<evidence type="ECO:0000256" key="10">
    <source>
        <dbReference type="ARBA" id="ARBA00022692"/>
    </source>
</evidence>
<comment type="caution">
    <text evidence="20">The sequence shown here is derived from an EMBL/GenBank/DDBJ whole genome shotgun (WGS) entry which is preliminary data.</text>
</comment>
<feature type="transmembrane region" description="Helical" evidence="19">
    <location>
        <begin position="121"/>
        <end position="140"/>
    </location>
</feature>
<sequence length="262" mass="29000">MYVFTCDAVERSFNVQGFLLALQFFTIVPITRQFDLHTKNATMMYSCFPVIGLLIGCLDVAFLQLMTYTEFSALFVAIFFILLHATYTGGLHMDGFVDMGDAFFSYRDMEKRVAILDDPRVGAFGAMSLVAIVLMQLAIVHELVIGGQWLALVIVPMLVRIGALYCFSAMPLAKETGIAAFFRKVVDVKKLGITVGVMALLIVVLLSLWQLVLLAVPVVLLVATFVYRVFCVRNFGGVSGDLIGAYVTSMEVLLWFVVLLCN</sequence>
<evidence type="ECO:0000256" key="7">
    <source>
        <dbReference type="ARBA" id="ARBA00022475"/>
    </source>
</evidence>
<name>A0A1C0YUD1_9BACL</name>
<dbReference type="GO" id="GO:0009236">
    <property type="term" value="P:cobalamin biosynthetic process"/>
    <property type="evidence" value="ECO:0007669"/>
    <property type="project" value="UniProtKB-UniRule"/>
</dbReference>
<comment type="pathway">
    <text evidence="3 19">Cofactor biosynthesis; adenosylcobalamin biosynthesis; adenosylcobalamin from cob(II)yrinate a,c-diamide: step 7/7.</text>
</comment>
<evidence type="ECO:0000256" key="1">
    <source>
        <dbReference type="ARBA" id="ARBA00001946"/>
    </source>
</evidence>
<dbReference type="UniPathway" id="UPA00148">
    <property type="reaction ID" value="UER00238"/>
</dbReference>
<evidence type="ECO:0000256" key="13">
    <source>
        <dbReference type="ARBA" id="ARBA00023136"/>
    </source>
</evidence>
<dbReference type="OrthoDB" id="9794626at2"/>
<dbReference type="Proteomes" id="UP000093482">
    <property type="component" value="Unassembled WGS sequence"/>
</dbReference>
<evidence type="ECO:0000256" key="12">
    <source>
        <dbReference type="ARBA" id="ARBA00022989"/>
    </source>
</evidence>
<evidence type="ECO:0000256" key="16">
    <source>
        <dbReference type="ARBA" id="ARBA00032853"/>
    </source>
</evidence>
<keyword evidence="9 19" id="KW-0808">Transferase</keyword>
<reference evidence="20 21" key="1">
    <citation type="submission" date="2016-07" db="EMBL/GenBank/DDBJ databases">
        <title>Caryophanon latum genome sequencing.</title>
        <authorList>
            <person name="Verma A."/>
            <person name="Pal Y."/>
            <person name="Krishnamurthi S."/>
        </authorList>
    </citation>
    <scope>NUCLEOTIDE SEQUENCE [LARGE SCALE GENOMIC DNA]</scope>
    <source>
        <strain evidence="20 21">DSM 14151</strain>
    </source>
</reference>
<dbReference type="PANTHER" id="PTHR34148:SF1">
    <property type="entry name" value="ADENOSYLCOBINAMIDE-GDP RIBAZOLETRANSFERASE"/>
    <property type="match status" value="1"/>
</dbReference>
<dbReference type="Pfam" id="PF02654">
    <property type="entry name" value="CobS"/>
    <property type="match status" value="1"/>
</dbReference>
<feature type="transmembrane region" description="Helical" evidence="19">
    <location>
        <begin position="12"/>
        <end position="31"/>
    </location>
</feature>
<evidence type="ECO:0000313" key="21">
    <source>
        <dbReference type="Proteomes" id="UP000093482"/>
    </source>
</evidence>
<dbReference type="PANTHER" id="PTHR34148">
    <property type="entry name" value="ADENOSYLCOBINAMIDE-GDP RIBAZOLETRANSFERASE"/>
    <property type="match status" value="1"/>
</dbReference>
<keyword evidence="12 19" id="KW-1133">Transmembrane helix</keyword>
<evidence type="ECO:0000256" key="2">
    <source>
        <dbReference type="ARBA" id="ARBA00004651"/>
    </source>
</evidence>
<feature type="transmembrane region" description="Helical" evidence="19">
    <location>
        <begin position="43"/>
        <end position="65"/>
    </location>
</feature>
<evidence type="ECO:0000256" key="15">
    <source>
        <dbReference type="ARBA" id="ARBA00032605"/>
    </source>
</evidence>
<comment type="similarity">
    <text evidence="4 19">Belongs to the CobS family.</text>
</comment>
<evidence type="ECO:0000256" key="3">
    <source>
        <dbReference type="ARBA" id="ARBA00004663"/>
    </source>
</evidence>
<keyword evidence="7 19" id="KW-1003">Cell membrane</keyword>
<comment type="cofactor">
    <cofactor evidence="1 19">
        <name>Mg(2+)</name>
        <dbReference type="ChEBI" id="CHEBI:18420"/>
    </cofactor>
</comment>
<evidence type="ECO:0000256" key="6">
    <source>
        <dbReference type="ARBA" id="ARBA00015850"/>
    </source>
</evidence>
<organism evidence="20 21">
    <name type="scientific">Caryophanon latum</name>
    <dbReference type="NCBI Taxonomy" id="33977"/>
    <lineage>
        <taxon>Bacteria</taxon>
        <taxon>Bacillati</taxon>
        <taxon>Bacillota</taxon>
        <taxon>Bacilli</taxon>
        <taxon>Bacillales</taxon>
        <taxon>Caryophanaceae</taxon>
        <taxon>Caryophanon</taxon>
    </lineage>
</organism>
<dbReference type="GO" id="GO:0051073">
    <property type="term" value="F:adenosylcobinamide-GDP ribazoletransferase activity"/>
    <property type="evidence" value="ECO:0007669"/>
    <property type="project" value="UniProtKB-UniRule"/>
</dbReference>
<keyword evidence="10 19" id="KW-0812">Transmembrane</keyword>
<keyword evidence="13 19" id="KW-0472">Membrane</keyword>
<comment type="function">
    <text evidence="14 19">Joins adenosylcobinamide-GDP and alpha-ribazole to generate adenosylcobalamin (Ado-cobalamin). Also synthesizes adenosylcobalamin 5'-phosphate from adenosylcobinamide-GDP and alpha-ribazole 5'-phosphate.</text>
</comment>
<accession>A0A1C0YUD1</accession>
<dbReference type="HAMAP" id="MF_00719">
    <property type="entry name" value="CobS"/>
    <property type="match status" value="1"/>
</dbReference>
<feature type="transmembrane region" description="Helical" evidence="19">
    <location>
        <begin position="212"/>
        <end position="230"/>
    </location>
</feature>
<evidence type="ECO:0000256" key="18">
    <source>
        <dbReference type="ARBA" id="ARBA00049504"/>
    </source>
</evidence>
<gene>
    <name evidence="19" type="primary">cobS</name>
    <name evidence="20" type="ORF">A6K76_01495</name>
</gene>
<dbReference type="GO" id="GO:0005886">
    <property type="term" value="C:plasma membrane"/>
    <property type="evidence" value="ECO:0007669"/>
    <property type="project" value="UniProtKB-SubCell"/>
</dbReference>
<evidence type="ECO:0000256" key="17">
    <source>
        <dbReference type="ARBA" id="ARBA00048623"/>
    </source>
</evidence>
<evidence type="ECO:0000256" key="9">
    <source>
        <dbReference type="ARBA" id="ARBA00022679"/>
    </source>
</evidence>
<dbReference type="EC" id="2.7.8.26" evidence="5 19"/>
<comment type="catalytic activity">
    <reaction evidence="18 19">
        <text>alpha-ribazole 5'-phosphate + adenosylcob(III)inamide-GDP = adenosylcob(III)alamin 5'-phosphate + GMP + H(+)</text>
        <dbReference type="Rhea" id="RHEA:23560"/>
        <dbReference type="ChEBI" id="CHEBI:15378"/>
        <dbReference type="ChEBI" id="CHEBI:57918"/>
        <dbReference type="ChEBI" id="CHEBI:58115"/>
        <dbReference type="ChEBI" id="CHEBI:60487"/>
        <dbReference type="ChEBI" id="CHEBI:60493"/>
        <dbReference type="EC" id="2.7.8.26"/>
    </reaction>
</comment>